<evidence type="ECO:0000313" key="2">
    <source>
        <dbReference type="Proteomes" id="UP000799755"/>
    </source>
</evidence>
<accession>A0ACB6RD29</accession>
<dbReference type="EMBL" id="MU003494">
    <property type="protein sequence ID" value="KAF2476635.1"/>
    <property type="molecule type" value="Genomic_DNA"/>
</dbReference>
<name>A0ACB6RD29_9PLEO</name>
<evidence type="ECO:0000313" key="1">
    <source>
        <dbReference type="EMBL" id="KAF2476635.1"/>
    </source>
</evidence>
<reference evidence="1" key="1">
    <citation type="journal article" date="2020" name="Stud. Mycol.">
        <title>101 Dothideomycetes genomes: a test case for predicting lifestyles and emergence of pathogens.</title>
        <authorList>
            <person name="Haridas S."/>
            <person name="Albert R."/>
            <person name="Binder M."/>
            <person name="Bloem J."/>
            <person name="Labutti K."/>
            <person name="Salamov A."/>
            <person name="Andreopoulos B."/>
            <person name="Baker S."/>
            <person name="Barry K."/>
            <person name="Bills G."/>
            <person name="Bluhm B."/>
            <person name="Cannon C."/>
            <person name="Castanera R."/>
            <person name="Culley D."/>
            <person name="Daum C."/>
            <person name="Ezra D."/>
            <person name="Gonzalez J."/>
            <person name="Henrissat B."/>
            <person name="Kuo A."/>
            <person name="Liang C."/>
            <person name="Lipzen A."/>
            <person name="Lutzoni F."/>
            <person name="Magnuson J."/>
            <person name="Mondo S."/>
            <person name="Nolan M."/>
            <person name="Ohm R."/>
            <person name="Pangilinan J."/>
            <person name="Park H.-J."/>
            <person name="Ramirez L."/>
            <person name="Alfaro M."/>
            <person name="Sun H."/>
            <person name="Tritt A."/>
            <person name="Yoshinaga Y."/>
            <person name="Zwiers L.-H."/>
            <person name="Turgeon B."/>
            <person name="Goodwin S."/>
            <person name="Spatafora J."/>
            <person name="Crous P."/>
            <person name="Grigoriev I."/>
        </authorList>
    </citation>
    <scope>NUCLEOTIDE SEQUENCE</scope>
    <source>
        <strain evidence="1">ATCC 200398</strain>
    </source>
</reference>
<comment type="caution">
    <text evidence="1">The sequence shown here is derived from an EMBL/GenBank/DDBJ whole genome shotgun (WGS) entry which is preliminary data.</text>
</comment>
<keyword evidence="2" id="KW-1185">Reference proteome</keyword>
<gene>
    <name evidence="1" type="ORF">BDR25DRAFT_67961</name>
</gene>
<sequence length="136" mass="15150">MSLTKITIATISQNVMQIRQNCEKILASSTKNDEQTQFEHYRHRILANARALLGSQKSLEVVTIGAERAGKIGVALVEYTPDGRSFVHFYFPGQVSRLDSLNQLLVMTEEKLTPCFENLAVTQGWIEPGVGTVQRA</sequence>
<proteinExistence type="predicted"/>
<dbReference type="Proteomes" id="UP000799755">
    <property type="component" value="Unassembled WGS sequence"/>
</dbReference>
<organism evidence="1 2">
    <name type="scientific">Lindgomyces ingoldianus</name>
    <dbReference type="NCBI Taxonomy" id="673940"/>
    <lineage>
        <taxon>Eukaryota</taxon>
        <taxon>Fungi</taxon>
        <taxon>Dikarya</taxon>
        <taxon>Ascomycota</taxon>
        <taxon>Pezizomycotina</taxon>
        <taxon>Dothideomycetes</taxon>
        <taxon>Pleosporomycetidae</taxon>
        <taxon>Pleosporales</taxon>
        <taxon>Lindgomycetaceae</taxon>
        <taxon>Lindgomyces</taxon>
    </lineage>
</organism>
<protein>
    <submittedName>
        <fullName evidence="1">Uncharacterized protein</fullName>
    </submittedName>
</protein>